<dbReference type="Proteomes" id="UP000215861">
    <property type="component" value="Unassembled WGS sequence"/>
</dbReference>
<gene>
    <name evidence="1" type="ORF">CJU81_23610</name>
</gene>
<evidence type="ECO:0000313" key="1">
    <source>
        <dbReference type="EMBL" id="PAA01826.1"/>
    </source>
</evidence>
<dbReference type="AlphaFoldDB" id="A0A266ZNF0"/>
<protein>
    <submittedName>
        <fullName evidence="1">Uncharacterized protein</fullName>
    </submittedName>
</protein>
<dbReference type="EMBL" id="NQKQ01000076">
    <property type="protein sequence ID" value="PAA01826.1"/>
    <property type="molecule type" value="Genomic_DNA"/>
</dbReference>
<comment type="caution">
    <text evidence="1">The sequence shown here is derived from an EMBL/GenBank/DDBJ whole genome shotgun (WGS) entry which is preliminary data.</text>
</comment>
<organism evidence="1 2">
    <name type="scientific">Pseudomonas fragi</name>
    <dbReference type="NCBI Taxonomy" id="296"/>
    <lineage>
        <taxon>Bacteria</taxon>
        <taxon>Pseudomonadati</taxon>
        <taxon>Pseudomonadota</taxon>
        <taxon>Gammaproteobacteria</taxon>
        <taxon>Pseudomonadales</taxon>
        <taxon>Pseudomonadaceae</taxon>
        <taxon>Pseudomonas</taxon>
    </lineage>
</organism>
<sequence>VIRSMPPLPPAPGWPGAVVSMVRLKGRVGALTPVAVVAVAVKLWLPSPRSGVVKFQLPRALAVAVPSGVVPS</sequence>
<proteinExistence type="predicted"/>
<name>A0A266ZNF0_PSEFR</name>
<reference evidence="1 2" key="1">
    <citation type="submission" date="2017-08" db="EMBL/GenBank/DDBJ databases">
        <title>Genomic and metabolic characterisation of spoilage-associated Pseudomonas species.</title>
        <authorList>
            <person name="Stanborough T."/>
            <person name="Fegan N."/>
            <person name="Powell S.M."/>
            <person name="Singh T."/>
            <person name="Tamplin M.L."/>
            <person name="Chandry P.S."/>
        </authorList>
    </citation>
    <scope>NUCLEOTIDE SEQUENCE [LARGE SCALE GENOMIC DNA]</scope>
    <source>
        <strain evidence="1 2">F1801</strain>
    </source>
</reference>
<accession>A0A266ZNF0</accession>
<feature type="non-terminal residue" evidence="1">
    <location>
        <position position="1"/>
    </location>
</feature>
<evidence type="ECO:0000313" key="2">
    <source>
        <dbReference type="Proteomes" id="UP000215861"/>
    </source>
</evidence>